<dbReference type="InterPro" id="IPR036390">
    <property type="entry name" value="WH_DNA-bd_sf"/>
</dbReference>
<dbReference type="CDD" id="cd07377">
    <property type="entry name" value="WHTH_GntR"/>
    <property type="match status" value="1"/>
</dbReference>
<name>A0A2C8YKJ8_9MICO</name>
<dbReference type="RefSeq" id="WP_097059534.1">
    <property type="nucleotide sequence ID" value="NZ_BMLC01000002.1"/>
</dbReference>
<dbReference type="GO" id="GO:0003677">
    <property type="term" value="F:DNA binding"/>
    <property type="evidence" value="ECO:0007669"/>
    <property type="project" value="UniProtKB-KW"/>
</dbReference>
<feature type="domain" description="HTH gntR-type" evidence="4">
    <location>
        <begin position="22"/>
        <end position="92"/>
    </location>
</feature>
<dbReference type="InterPro" id="IPR011711">
    <property type="entry name" value="GntR_C"/>
</dbReference>
<dbReference type="Pfam" id="PF07729">
    <property type="entry name" value="FCD"/>
    <property type="match status" value="1"/>
</dbReference>
<dbReference type="AlphaFoldDB" id="A0A2C8YKJ8"/>
<sequence length="267" mass="29017">MPRSIRSSSLARVAVFAPLTGSGRAAIVEQRLTDAIVLGVLDDGERLPRELDLARNFGVATVTVREALESLREKGLIRTTRGRDGGSFVISGGHRHAAILHSRVRSLSRVELRDMGVYYSAIASSAAELAADRTSADDVDNLRRIIGTIDYDDAGATRRGEGTFHLELAALSQSARLVREEVRLQAEFGPLLWLSMHDVDCRSRSRVAHARIVEAISRVDGDSARRLVANHVGDALEWLVEHKAGLERAAISSVDHPDSGDMKEAAP</sequence>
<dbReference type="InterPro" id="IPR000524">
    <property type="entry name" value="Tscrpt_reg_HTH_GntR"/>
</dbReference>
<keyword evidence="1" id="KW-0805">Transcription regulation</keyword>
<evidence type="ECO:0000256" key="3">
    <source>
        <dbReference type="ARBA" id="ARBA00023163"/>
    </source>
</evidence>
<proteinExistence type="predicted"/>
<dbReference type="GO" id="GO:0003700">
    <property type="term" value="F:DNA-binding transcription factor activity"/>
    <property type="evidence" value="ECO:0007669"/>
    <property type="project" value="InterPro"/>
</dbReference>
<evidence type="ECO:0000313" key="5">
    <source>
        <dbReference type="EMBL" id="SOE50945.1"/>
    </source>
</evidence>
<evidence type="ECO:0000313" key="6">
    <source>
        <dbReference type="Proteomes" id="UP000219440"/>
    </source>
</evidence>
<dbReference type="Proteomes" id="UP000219440">
    <property type="component" value="Unassembled WGS sequence"/>
</dbReference>
<evidence type="ECO:0000256" key="1">
    <source>
        <dbReference type="ARBA" id="ARBA00023015"/>
    </source>
</evidence>
<keyword evidence="2" id="KW-0238">DNA-binding</keyword>
<gene>
    <name evidence="5" type="ORF">SAMN06296378_0391</name>
</gene>
<organism evidence="5 6">
    <name type="scientific">Salinibacterium xinjiangense</name>
    <dbReference type="NCBI Taxonomy" id="386302"/>
    <lineage>
        <taxon>Bacteria</taxon>
        <taxon>Bacillati</taxon>
        <taxon>Actinomycetota</taxon>
        <taxon>Actinomycetes</taxon>
        <taxon>Micrococcales</taxon>
        <taxon>Microbacteriaceae</taxon>
        <taxon>Salinibacterium</taxon>
    </lineage>
</organism>
<dbReference type="EMBL" id="OCST01000001">
    <property type="protein sequence ID" value="SOE50945.1"/>
    <property type="molecule type" value="Genomic_DNA"/>
</dbReference>
<dbReference type="SMART" id="SM00895">
    <property type="entry name" value="FCD"/>
    <property type="match status" value="1"/>
</dbReference>
<dbReference type="PROSITE" id="PS50949">
    <property type="entry name" value="HTH_GNTR"/>
    <property type="match status" value="1"/>
</dbReference>
<evidence type="ECO:0000256" key="2">
    <source>
        <dbReference type="ARBA" id="ARBA00023125"/>
    </source>
</evidence>
<keyword evidence="3" id="KW-0804">Transcription</keyword>
<protein>
    <submittedName>
        <fullName evidence="5">Transcriptional regulator, GntR family</fullName>
    </submittedName>
</protein>
<dbReference type="SMART" id="SM00345">
    <property type="entry name" value="HTH_GNTR"/>
    <property type="match status" value="1"/>
</dbReference>
<dbReference type="Gene3D" id="1.20.120.530">
    <property type="entry name" value="GntR ligand-binding domain-like"/>
    <property type="match status" value="1"/>
</dbReference>
<dbReference type="SUPFAM" id="SSF46785">
    <property type="entry name" value="Winged helix' DNA-binding domain"/>
    <property type="match status" value="1"/>
</dbReference>
<dbReference type="PANTHER" id="PTHR43537">
    <property type="entry name" value="TRANSCRIPTIONAL REGULATOR, GNTR FAMILY"/>
    <property type="match status" value="1"/>
</dbReference>
<evidence type="ECO:0000259" key="4">
    <source>
        <dbReference type="PROSITE" id="PS50949"/>
    </source>
</evidence>
<reference evidence="5 6" key="1">
    <citation type="submission" date="2017-09" db="EMBL/GenBank/DDBJ databases">
        <authorList>
            <person name="Ehlers B."/>
            <person name="Leendertz F.H."/>
        </authorList>
    </citation>
    <scope>NUCLEOTIDE SEQUENCE [LARGE SCALE GENOMIC DNA]</scope>
    <source>
        <strain evidence="5 6">CGMCC 1.05381</strain>
    </source>
</reference>
<dbReference type="SUPFAM" id="SSF48008">
    <property type="entry name" value="GntR ligand-binding domain-like"/>
    <property type="match status" value="1"/>
</dbReference>
<dbReference type="InterPro" id="IPR036388">
    <property type="entry name" value="WH-like_DNA-bd_sf"/>
</dbReference>
<dbReference type="PRINTS" id="PR00035">
    <property type="entry name" value="HTHGNTR"/>
</dbReference>
<accession>A0A2C8YKJ8</accession>
<dbReference type="Gene3D" id="1.10.10.10">
    <property type="entry name" value="Winged helix-like DNA-binding domain superfamily/Winged helix DNA-binding domain"/>
    <property type="match status" value="1"/>
</dbReference>
<dbReference type="OrthoDB" id="9784718at2"/>
<dbReference type="PANTHER" id="PTHR43537:SF24">
    <property type="entry name" value="GLUCONATE OPERON TRANSCRIPTIONAL REPRESSOR"/>
    <property type="match status" value="1"/>
</dbReference>
<keyword evidence="6" id="KW-1185">Reference proteome</keyword>
<dbReference type="InterPro" id="IPR008920">
    <property type="entry name" value="TF_FadR/GntR_C"/>
</dbReference>
<dbReference type="Pfam" id="PF00392">
    <property type="entry name" value="GntR"/>
    <property type="match status" value="1"/>
</dbReference>